<accession>A0A2T7NI71</accession>
<dbReference type="Proteomes" id="UP000245119">
    <property type="component" value="Linkage Group LG12"/>
</dbReference>
<sequence>MLFVPVVQLIINVAVLVLAIYQKPHQMGIGLLILFAGVPVYWLGVLWRSKPKEFTSMIGSTENLDDLFDGTTQEPGKFAVAIFYSIFSNGGWNNKSGKHVQTKRTTYFFPIFFRDTRLVGVVPQQLDARKGTADVQLKKSINLLHCTAIMVAATGHSSVFISPAAILGLAGSVGASLVVWLVGGLINLGLALCFAELGTMLPKAGGPYAYVMRTFGPLAGFLIMWGYVVLIAGPFWAFLAYTAALYIVKPAFPECQPEQMDTGVKILAGWIMITMVALNCVYMKYVTKIQTLLSSTKIVALLIIIIAGFYQMAVGNTENLDDIFDGTTQEPGKFAVAIFYSIFSYGGWQVMTSLMEEVKNPGRDLPLSVYITFVIVIIKYILTNVAYYTLITPQELLRSSAIALMFMDRLYRPVSPLISVLVATTSIGALNASIMGHSRLLFAGARNGHMPLLMGMVHPKYLTPWPAIFALLVWSLVMLYSGSVTDMMEFISLFSTIMGIAVVCSLLYLRWKRPNEKRPYKTMLFVPVVQLIINLAVLVLAIYQKPHRMGIGLLILFAGVPVYWLGVLWRSKPKEFTSMIGQGYYSADTESTSSHKVTMNGRTRSG</sequence>
<feature type="transmembrane region" description="Helical" evidence="5">
    <location>
        <begin position="549"/>
        <end position="569"/>
    </location>
</feature>
<dbReference type="AlphaFoldDB" id="A0A2T7NI71"/>
<feature type="transmembrane region" description="Helical" evidence="5">
    <location>
        <begin position="267"/>
        <end position="286"/>
    </location>
</feature>
<feature type="transmembrane region" description="Helical" evidence="5">
    <location>
        <begin position="177"/>
        <end position="197"/>
    </location>
</feature>
<reference evidence="6 7" key="1">
    <citation type="submission" date="2018-04" db="EMBL/GenBank/DDBJ databases">
        <title>The genome of golden apple snail Pomacea canaliculata provides insight into stress tolerance and invasive adaptation.</title>
        <authorList>
            <person name="Liu C."/>
            <person name="Liu B."/>
            <person name="Ren Y."/>
            <person name="Zhang Y."/>
            <person name="Wang H."/>
            <person name="Li S."/>
            <person name="Jiang F."/>
            <person name="Yin L."/>
            <person name="Zhang G."/>
            <person name="Qian W."/>
            <person name="Fan W."/>
        </authorList>
    </citation>
    <scope>NUCLEOTIDE SEQUENCE [LARGE SCALE GENOMIC DNA]</scope>
    <source>
        <strain evidence="6">SZHN2017</strain>
        <tissue evidence="6">Muscle</tissue>
    </source>
</reference>
<dbReference type="GO" id="GO:0015179">
    <property type="term" value="F:L-amino acid transmembrane transporter activity"/>
    <property type="evidence" value="ECO:0007669"/>
    <property type="project" value="TreeGrafter"/>
</dbReference>
<dbReference type="EMBL" id="PZQS01000012">
    <property type="protein sequence ID" value="PVD20877.1"/>
    <property type="molecule type" value="Genomic_DNA"/>
</dbReference>
<keyword evidence="7" id="KW-1185">Reference proteome</keyword>
<feature type="transmembrane region" description="Helical" evidence="5">
    <location>
        <begin position="367"/>
        <end position="390"/>
    </location>
</feature>
<feature type="transmembrane region" description="Helical" evidence="5">
    <location>
        <begin position="490"/>
        <end position="511"/>
    </location>
</feature>
<feature type="transmembrane region" description="Helical" evidence="5">
    <location>
        <begin position="148"/>
        <end position="171"/>
    </location>
</feature>
<feature type="transmembrane region" description="Helical" evidence="5">
    <location>
        <begin position="523"/>
        <end position="543"/>
    </location>
</feature>
<organism evidence="6 7">
    <name type="scientific">Pomacea canaliculata</name>
    <name type="common">Golden apple snail</name>
    <dbReference type="NCBI Taxonomy" id="400727"/>
    <lineage>
        <taxon>Eukaryota</taxon>
        <taxon>Metazoa</taxon>
        <taxon>Spiralia</taxon>
        <taxon>Lophotrochozoa</taxon>
        <taxon>Mollusca</taxon>
        <taxon>Gastropoda</taxon>
        <taxon>Caenogastropoda</taxon>
        <taxon>Architaenioglossa</taxon>
        <taxon>Ampullarioidea</taxon>
        <taxon>Ampullariidae</taxon>
        <taxon>Pomacea</taxon>
    </lineage>
</organism>
<dbReference type="STRING" id="400727.A0A2T7NI71"/>
<dbReference type="GO" id="GO:0016020">
    <property type="term" value="C:membrane"/>
    <property type="evidence" value="ECO:0007669"/>
    <property type="project" value="UniProtKB-SubCell"/>
</dbReference>
<evidence type="ECO:0000256" key="1">
    <source>
        <dbReference type="ARBA" id="ARBA00004141"/>
    </source>
</evidence>
<keyword evidence="3 5" id="KW-1133">Transmembrane helix</keyword>
<feature type="transmembrane region" description="Helical" evidence="5">
    <location>
        <begin position="218"/>
        <end position="247"/>
    </location>
</feature>
<evidence type="ECO:0008006" key="8">
    <source>
        <dbReference type="Google" id="ProtNLM"/>
    </source>
</evidence>
<evidence type="ECO:0000313" key="7">
    <source>
        <dbReference type="Proteomes" id="UP000245119"/>
    </source>
</evidence>
<comment type="caution">
    <text evidence="6">The sequence shown here is derived from an EMBL/GenBank/DDBJ whole genome shotgun (WGS) entry which is preliminary data.</text>
</comment>
<name>A0A2T7NI71_POMCA</name>
<evidence type="ECO:0000256" key="2">
    <source>
        <dbReference type="ARBA" id="ARBA00022692"/>
    </source>
</evidence>
<protein>
    <recommendedName>
        <fullName evidence="8">Amino acid permease/ SLC12A domain-containing protein</fullName>
    </recommendedName>
</protein>
<dbReference type="PANTHER" id="PTHR11785">
    <property type="entry name" value="AMINO ACID TRANSPORTER"/>
    <property type="match status" value="1"/>
</dbReference>
<evidence type="ECO:0000313" key="6">
    <source>
        <dbReference type="EMBL" id="PVD20877.1"/>
    </source>
</evidence>
<feature type="transmembrane region" description="Helical" evidence="5">
    <location>
        <begin position="298"/>
        <end position="314"/>
    </location>
</feature>
<feature type="transmembrane region" description="Helical" evidence="5">
    <location>
        <begin position="462"/>
        <end position="484"/>
    </location>
</feature>
<dbReference type="InterPro" id="IPR002293">
    <property type="entry name" value="AA/rel_permease1"/>
</dbReference>
<dbReference type="Pfam" id="PF13520">
    <property type="entry name" value="AA_permease_2"/>
    <property type="match status" value="1"/>
</dbReference>
<evidence type="ECO:0000256" key="4">
    <source>
        <dbReference type="ARBA" id="ARBA00023136"/>
    </source>
</evidence>
<gene>
    <name evidence="6" type="ORF">C0Q70_19040</name>
</gene>
<proteinExistence type="predicted"/>
<feature type="transmembrane region" description="Helical" evidence="5">
    <location>
        <begin position="417"/>
        <end position="442"/>
    </location>
</feature>
<comment type="subcellular location">
    <subcellularLocation>
        <location evidence="1">Membrane</location>
        <topology evidence="1">Multi-pass membrane protein</topology>
    </subcellularLocation>
</comment>
<evidence type="ECO:0000256" key="5">
    <source>
        <dbReference type="SAM" id="Phobius"/>
    </source>
</evidence>
<evidence type="ECO:0000256" key="3">
    <source>
        <dbReference type="ARBA" id="ARBA00022989"/>
    </source>
</evidence>
<feature type="transmembrane region" description="Helical" evidence="5">
    <location>
        <begin position="29"/>
        <end position="47"/>
    </location>
</feature>
<keyword evidence="2 5" id="KW-0812">Transmembrane</keyword>
<dbReference type="Gene3D" id="1.20.1740.10">
    <property type="entry name" value="Amino acid/polyamine transporter I"/>
    <property type="match status" value="1"/>
</dbReference>
<keyword evidence="4 5" id="KW-0472">Membrane</keyword>
<dbReference type="PANTHER" id="PTHR11785:SF528">
    <property type="entry name" value="AMINO ACID TRANSPORTER PROTEIN JHI-21"/>
    <property type="match status" value="1"/>
</dbReference>
<dbReference type="InterPro" id="IPR050598">
    <property type="entry name" value="AminoAcid_Transporter"/>
</dbReference>